<comment type="similarity">
    <text evidence="1">Belongs to the APC13 family.</text>
</comment>
<reference evidence="7 8" key="1">
    <citation type="journal article" date="2012" name="PLoS Pathog.">
        <title>Diverse lifestyles and strategies of plant pathogenesis encoded in the genomes of eighteen Dothideomycetes fungi.</title>
        <authorList>
            <person name="Ohm R.A."/>
            <person name="Feau N."/>
            <person name="Henrissat B."/>
            <person name="Schoch C.L."/>
            <person name="Horwitz B.A."/>
            <person name="Barry K.W."/>
            <person name="Condon B.J."/>
            <person name="Copeland A.C."/>
            <person name="Dhillon B."/>
            <person name="Glaser F."/>
            <person name="Hesse C.N."/>
            <person name="Kosti I."/>
            <person name="LaButti K."/>
            <person name="Lindquist E.A."/>
            <person name="Lucas S."/>
            <person name="Salamov A.A."/>
            <person name="Bradshaw R.E."/>
            <person name="Ciuffetti L."/>
            <person name="Hamelin R.C."/>
            <person name="Kema G.H.J."/>
            <person name="Lawrence C."/>
            <person name="Scott J.A."/>
            <person name="Spatafora J.W."/>
            <person name="Turgeon B.G."/>
            <person name="de Wit P.J.G.M."/>
            <person name="Zhong S."/>
            <person name="Goodwin S.B."/>
            <person name="Grigoriev I.V."/>
        </authorList>
    </citation>
    <scope>NUCLEOTIDE SEQUENCE [LARGE SCALE GENOMIC DNA]</scope>
    <source>
        <strain evidence="7 8">UAMH 10762</strain>
    </source>
</reference>
<keyword evidence="4" id="KW-0833">Ubl conjugation pathway</keyword>
<evidence type="ECO:0000256" key="5">
    <source>
        <dbReference type="ARBA" id="ARBA00023306"/>
    </source>
</evidence>
<dbReference type="OrthoDB" id="2351920at2759"/>
<dbReference type="EMBL" id="KB445553">
    <property type="protein sequence ID" value="EMC97800.1"/>
    <property type="molecule type" value="Genomic_DNA"/>
</dbReference>
<evidence type="ECO:0000256" key="2">
    <source>
        <dbReference type="ARBA" id="ARBA00022618"/>
    </source>
</evidence>
<evidence type="ECO:0000256" key="3">
    <source>
        <dbReference type="ARBA" id="ARBA00022776"/>
    </source>
</evidence>
<protein>
    <submittedName>
        <fullName evidence="7">Uncharacterized protein</fullName>
    </submittedName>
</protein>
<accession>M2NFL8</accession>
<dbReference type="PANTHER" id="PTHR28526">
    <property type="entry name" value="ANAPHASE-PROMOTING COMPLEX SUBUNIT 13"/>
    <property type="match status" value="1"/>
</dbReference>
<dbReference type="AlphaFoldDB" id="M2NFL8"/>
<keyword evidence="5" id="KW-0131">Cell cycle</keyword>
<evidence type="ECO:0000313" key="7">
    <source>
        <dbReference type="EMBL" id="EMC97800.1"/>
    </source>
</evidence>
<dbReference type="Pfam" id="PF05839">
    <property type="entry name" value="Apc13p"/>
    <property type="match status" value="1"/>
</dbReference>
<evidence type="ECO:0000256" key="6">
    <source>
        <dbReference type="SAM" id="MobiDB-lite"/>
    </source>
</evidence>
<sequence length="119" mass="12864">MAWRTISTSRDSSFTYIHLQASHHADLLESFTGSSSKLPAEDILVAPQHQPNSAEDDDDVVPDQHAAFGIQRATQRQSQPAWRDLGLEALMQGGPPTRSGGQANRGAERGNVGSMVALR</sequence>
<keyword evidence="3" id="KW-0498">Mitosis</keyword>
<evidence type="ECO:0000256" key="4">
    <source>
        <dbReference type="ARBA" id="ARBA00022786"/>
    </source>
</evidence>
<dbReference type="GO" id="GO:0051301">
    <property type="term" value="P:cell division"/>
    <property type="evidence" value="ECO:0007669"/>
    <property type="project" value="UniProtKB-KW"/>
</dbReference>
<dbReference type="GeneID" id="19108686"/>
<proteinExistence type="inferred from homology"/>
<dbReference type="InterPro" id="IPR008401">
    <property type="entry name" value="Apc13"/>
</dbReference>
<evidence type="ECO:0000313" key="8">
    <source>
        <dbReference type="Proteomes" id="UP000011761"/>
    </source>
</evidence>
<dbReference type="GO" id="GO:0005680">
    <property type="term" value="C:anaphase-promoting complex"/>
    <property type="evidence" value="ECO:0007669"/>
    <property type="project" value="InterPro"/>
</dbReference>
<dbReference type="STRING" id="717646.M2NFL8"/>
<gene>
    <name evidence="7" type="ORF">BAUCODRAFT_146417</name>
</gene>
<dbReference type="PANTHER" id="PTHR28526:SF1">
    <property type="entry name" value="ANAPHASE-PROMOTING COMPLEX SUBUNIT 13"/>
    <property type="match status" value="1"/>
</dbReference>
<dbReference type="OMA" id="HRPINPE"/>
<dbReference type="RefSeq" id="XP_007674739.1">
    <property type="nucleotide sequence ID" value="XM_007676549.1"/>
</dbReference>
<keyword evidence="2" id="KW-0132">Cell division</keyword>
<keyword evidence="8" id="KW-1185">Reference proteome</keyword>
<name>M2NFL8_BAUPA</name>
<dbReference type="Proteomes" id="UP000011761">
    <property type="component" value="Unassembled WGS sequence"/>
</dbReference>
<feature type="region of interest" description="Disordered" evidence="6">
    <location>
        <begin position="88"/>
        <end position="119"/>
    </location>
</feature>
<dbReference type="KEGG" id="bcom:BAUCODRAFT_146417"/>
<evidence type="ECO:0000256" key="1">
    <source>
        <dbReference type="ARBA" id="ARBA00006940"/>
    </source>
</evidence>
<dbReference type="HOGENOM" id="CLU_083683_3_2_1"/>
<organism evidence="7 8">
    <name type="scientific">Baudoinia panamericana (strain UAMH 10762)</name>
    <name type="common">Angels' share fungus</name>
    <name type="synonym">Baudoinia compniacensis (strain UAMH 10762)</name>
    <dbReference type="NCBI Taxonomy" id="717646"/>
    <lineage>
        <taxon>Eukaryota</taxon>
        <taxon>Fungi</taxon>
        <taxon>Dikarya</taxon>
        <taxon>Ascomycota</taxon>
        <taxon>Pezizomycotina</taxon>
        <taxon>Dothideomycetes</taxon>
        <taxon>Dothideomycetidae</taxon>
        <taxon>Mycosphaerellales</taxon>
        <taxon>Teratosphaeriaceae</taxon>
        <taxon>Baudoinia</taxon>
    </lineage>
</organism>
<dbReference type="eggNOG" id="ENOG502S7KP">
    <property type="taxonomic scope" value="Eukaryota"/>
</dbReference>